<protein>
    <recommendedName>
        <fullName evidence="3">Sulfotransferase family protein</fullName>
    </recommendedName>
</protein>
<dbReference type="Gene3D" id="3.40.50.300">
    <property type="entry name" value="P-loop containing nucleotide triphosphate hydrolases"/>
    <property type="match status" value="1"/>
</dbReference>
<dbReference type="RefSeq" id="WP_146501803.1">
    <property type="nucleotide sequence ID" value="NZ_SJPG01000001.1"/>
</dbReference>
<evidence type="ECO:0008006" key="3">
    <source>
        <dbReference type="Google" id="ProtNLM"/>
    </source>
</evidence>
<comment type="caution">
    <text evidence="1">The sequence shown here is derived from an EMBL/GenBank/DDBJ whole genome shotgun (WGS) entry which is preliminary data.</text>
</comment>
<dbReference type="EMBL" id="SJPG01000001">
    <property type="protein sequence ID" value="TWT59607.1"/>
    <property type="molecule type" value="Genomic_DNA"/>
</dbReference>
<proteinExistence type="predicted"/>
<organism evidence="1 2">
    <name type="scientific">Rubinisphaera italica</name>
    <dbReference type="NCBI Taxonomy" id="2527969"/>
    <lineage>
        <taxon>Bacteria</taxon>
        <taxon>Pseudomonadati</taxon>
        <taxon>Planctomycetota</taxon>
        <taxon>Planctomycetia</taxon>
        <taxon>Planctomycetales</taxon>
        <taxon>Planctomycetaceae</taxon>
        <taxon>Rubinisphaera</taxon>
    </lineage>
</organism>
<dbReference type="PANTHER" id="PTHR32301">
    <property type="entry name" value="COUNTIN RECEPTOR CNR3-RELATED"/>
    <property type="match status" value="1"/>
</dbReference>
<evidence type="ECO:0000313" key="1">
    <source>
        <dbReference type="EMBL" id="TWT59607.1"/>
    </source>
</evidence>
<dbReference type="Proteomes" id="UP000316095">
    <property type="component" value="Unassembled WGS sequence"/>
</dbReference>
<dbReference type="OrthoDB" id="7834699at2"/>
<reference evidence="1 2" key="1">
    <citation type="submission" date="2019-02" db="EMBL/GenBank/DDBJ databases">
        <title>Deep-cultivation of Planctomycetes and their phenomic and genomic characterization uncovers novel biology.</title>
        <authorList>
            <person name="Wiegand S."/>
            <person name="Jogler M."/>
            <person name="Boedeker C."/>
            <person name="Pinto D."/>
            <person name="Vollmers J."/>
            <person name="Rivas-Marin E."/>
            <person name="Kohn T."/>
            <person name="Peeters S.H."/>
            <person name="Heuer A."/>
            <person name="Rast P."/>
            <person name="Oberbeckmann S."/>
            <person name="Bunk B."/>
            <person name="Jeske O."/>
            <person name="Meyerdierks A."/>
            <person name="Storesund J.E."/>
            <person name="Kallscheuer N."/>
            <person name="Luecker S."/>
            <person name="Lage O.M."/>
            <person name="Pohl T."/>
            <person name="Merkel B.J."/>
            <person name="Hornburger P."/>
            <person name="Mueller R.-W."/>
            <person name="Bruemmer F."/>
            <person name="Labrenz M."/>
            <person name="Spormann A.M."/>
            <person name="Op Den Camp H."/>
            <person name="Overmann J."/>
            <person name="Amann R."/>
            <person name="Jetten M.S.M."/>
            <person name="Mascher T."/>
            <person name="Medema M.H."/>
            <person name="Devos D.P."/>
            <person name="Kaster A.-K."/>
            <person name="Ovreas L."/>
            <person name="Rohde M."/>
            <person name="Galperin M.Y."/>
            <person name="Jogler C."/>
        </authorList>
    </citation>
    <scope>NUCLEOTIDE SEQUENCE [LARGE SCALE GENOMIC DNA]</scope>
    <source>
        <strain evidence="1 2">Pan54</strain>
    </source>
</reference>
<dbReference type="AlphaFoldDB" id="A0A5C5X905"/>
<sequence length="274" mass="32441">MLAFVHIEKTAGSTMVSILRKSFGIHHADVRSWETPWNSEVSNFTSSDLRKTKRVYCNLQSIAGHSLKPYIISREDEPSIRYFTFFRDPLKRCASHYQYQIQKMHKIVSFDEWISNEEYRNFQCRRLCGQESAERAIEVLKNQIEFAGIVEQFDASLVLMNKLYPLLDIHYSPRNVAEDNFIKNNILNSTRERRMLEEANKEDGILYSYVEKEVFPRQVKQYGEAFSMDVHNFQEQNKTSDKLREGLMPLVIRHLLFRPVMSAYRLQKRVLVKR</sequence>
<keyword evidence="2" id="KW-1185">Reference proteome</keyword>
<dbReference type="InterPro" id="IPR053259">
    <property type="entry name" value="Golvesin-related_Golgi"/>
</dbReference>
<gene>
    <name evidence="1" type="ORF">Pan54_03150</name>
</gene>
<dbReference type="PANTHER" id="PTHR32301:SF6">
    <property type="entry name" value="GOLVESIN-RELATED"/>
    <property type="match status" value="1"/>
</dbReference>
<dbReference type="InterPro" id="IPR027417">
    <property type="entry name" value="P-loop_NTPase"/>
</dbReference>
<dbReference type="SUPFAM" id="SSF52540">
    <property type="entry name" value="P-loop containing nucleoside triphosphate hydrolases"/>
    <property type="match status" value="1"/>
</dbReference>
<accession>A0A5C5X905</accession>
<name>A0A5C5X905_9PLAN</name>
<evidence type="ECO:0000313" key="2">
    <source>
        <dbReference type="Proteomes" id="UP000316095"/>
    </source>
</evidence>